<dbReference type="Gene3D" id="3.40.710.10">
    <property type="entry name" value="DD-peptidase/beta-lactamase superfamily"/>
    <property type="match status" value="2"/>
</dbReference>
<dbReference type="GO" id="GO:0009002">
    <property type="term" value="F:serine-type D-Ala-D-Ala carboxypeptidase activity"/>
    <property type="evidence" value="ECO:0007669"/>
    <property type="project" value="UniProtKB-EC"/>
</dbReference>
<reference evidence="4" key="1">
    <citation type="journal article" date="2019" name="Int. J. Syst. Evol. Microbiol.">
        <title>The Global Catalogue of Microorganisms (GCM) 10K type strain sequencing project: providing services to taxonomists for standard genome sequencing and annotation.</title>
        <authorList>
            <consortium name="The Broad Institute Genomics Platform"/>
            <consortium name="The Broad Institute Genome Sequencing Center for Infectious Disease"/>
            <person name="Wu L."/>
            <person name="Ma J."/>
        </authorList>
    </citation>
    <scope>NUCLEOTIDE SEQUENCE [LARGE SCALE GENOMIC DNA]</scope>
    <source>
        <strain evidence="4">KCTC 13193</strain>
    </source>
</reference>
<dbReference type="RefSeq" id="WP_390306026.1">
    <property type="nucleotide sequence ID" value="NZ_JBHRRZ010000016.1"/>
</dbReference>
<dbReference type="InterPro" id="IPR000667">
    <property type="entry name" value="Peptidase_S13"/>
</dbReference>
<name>A0ABV7A7A7_9BACI</name>
<dbReference type="PANTHER" id="PTHR30023">
    <property type="entry name" value="D-ALANYL-D-ALANINE CARBOXYPEPTIDASE"/>
    <property type="match status" value="1"/>
</dbReference>
<accession>A0ABV7A7A7</accession>
<dbReference type="Proteomes" id="UP001595387">
    <property type="component" value="Unassembled WGS sequence"/>
</dbReference>
<dbReference type="SUPFAM" id="SSF56601">
    <property type="entry name" value="beta-lactamase/transpeptidase-like"/>
    <property type="match status" value="1"/>
</dbReference>
<keyword evidence="3" id="KW-0121">Carboxypeptidase</keyword>
<comment type="caution">
    <text evidence="3">The sequence shown here is derived from an EMBL/GenBank/DDBJ whole genome shotgun (WGS) entry which is preliminary data.</text>
</comment>
<evidence type="ECO:0000256" key="2">
    <source>
        <dbReference type="ARBA" id="ARBA00022801"/>
    </source>
</evidence>
<keyword evidence="2 3" id="KW-0378">Hydrolase</keyword>
<dbReference type="EC" id="3.4.16.4" evidence="3"/>
<proteinExistence type="inferred from homology"/>
<keyword evidence="4" id="KW-1185">Reference proteome</keyword>
<dbReference type="NCBIfam" id="TIGR00666">
    <property type="entry name" value="PBP4"/>
    <property type="match status" value="1"/>
</dbReference>
<protein>
    <submittedName>
        <fullName evidence="3">D-alanyl-D-alanine carboxypeptidase/D-alanyl-D-alanine-endopeptidase</fullName>
        <ecNumber evidence="3">3.4.16.4</ecNumber>
    </submittedName>
</protein>
<evidence type="ECO:0000313" key="4">
    <source>
        <dbReference type="Proteomes" id="UP001595387"/>
    </source>
</evidence>
<dbReference type="Pfam" id="PF02113">
    <property type="entry name" value="Peptidase_S13"/>
    <property type="match status" value="1"/>
</dbReference>
<dbReference type="InterPro" id="IPR012338">
    <property type="entry name" value="Beta-lactam/transpept-like"/>
</dbReference>
<evidence type="ECO:0000256" key="1">
    <source>
        <dbReference type="ARBA" id="ARBA00006096"/>
    </source>
</evidence>
<dbReference type="EMBL" id="JBHRRZ010000016">
    <property type="protein sequence ID" value="MFC2948719.1"/>
    <property type="molecule type" value="Genomic_DNA"/>
</dbReference>
<sequence length="505" mass="55891">MSVKKSLIFLLVAMFMISIPWLSQEKELFINASGESADSVDETGTLEEKLDAILEDERLNGSVTGVSVRDADTGELLFSKNGDIRLHPASNMKLLSGAAAMEVLGEDYQFMTEVWTDGQLNGEVLHGDVYLKGKGDPTLRKEDLEVLAKELKNHGIEKIRGDLVGDDTWYDNVRLSLDLNWSDEPYYTGAQVSALTLSPDKDYDAGTVIVEVMPSDEIGEKAKVKITPETDYIKVINNTEMVGEGADKSISIEREHGTNNMIIEGKMPLNGSNSKVWRSVWEPTGYAVDVFKKALEEQGITFVGQTDIRYAKTPKDASRLAHKESIPLEEIYLRFMKLSNNGHGEVLTKEMGKVVHGEGSWDKGIEVIEKVVSGLGVDEDTILLRDGSGMSHKNYIPANELTQLLYAMQSKEWFEAFRFTLPVAGASERFEGGTLRYRMRDEAGEGNVEAKTGSLTSVSALSGYVTTKDDQKLVFSVMINNYLGKEASEIEDAIANILARHTFTE</sequence>
<evidence type="ECO:0000313" key="3">
    <source>
        <dbReference type="EMBL" id="MFC2948719.1"/>
    </source>
</evidence>
<dbReference type="PANTHER" id="PTHR30023:SF0">
    <property type="entry name" value="PENICILLIN-SENSITIVE CARBOXYPEPTIDASE A"/>
    <property type="match status" value="1"/>
</dbReference>
<organism evidence="3 4">
    <name type="scientific">Virgibacillus sediminis</name>
    <dbReference type="NCBI Taxonomy" id="202260"/>
    <lineage>
        <taxon>Bacteria</taxon>
        <taxon>Bacillati</taxon>
        <taxon>Bacillota</taxon>
        <taxon>Bacilli</taxon>
        <taxon>Bacillales</taxon>
        <taxon>Bacillaceae</taxon>
        <taxon>Virgibacillus</taxon>
    </lineage>
</organism>
<keyword evidence="3" id="KW-0645">Protease</keyword>
<dbReference type="Gene3D" id="3.50.80.20">
    <property type="entry name" value="D-Ala-D-Ala carboxypeptidase C, peptidase S13"/>
    <property type="match status" value="1"/>
</dbReference>
<comment type="similarity">
    <text evidence="1">Belongs to the peptidase S13 family.</text>
</comment>
<dbReference type="PRINTS" id="PR00922">
    <property type="entry name" value="DADACBPTASE3"/>
</dbReference>
<gene>
    <name evidence="3" type="primary">dacB</name>
    <name evidence="3" type="ORF">ACFODW_10260</name>
</gene>